<name>A0ABR4XJM9_9PORP</name>
<dbReference type="Proteomes" id="UP000030101">
    <property type="component" value="Unassembled WGS sequence"/>
</dbReference>
<evidence type="ECO:0000313" key="3">
    <source>
        <dbReference type="Proteomes" id="UP000030101"/>
    </source>
</evidence>
<dbReference type="RefSeq" id="WP_036791579.1">
    <property type="nucleotide sequence ID" value="NZ_JQZV01000013.1"/>
</dbReference>
<reference evidence="2 3" key="1">
    <citation type="submission" date="2014-08" db="EMBL/GenBank/DDBJ databases">
        <title>Porphyromonas canoris strain:OH2762 Genome sequencing.</title>
        <authorList>
            <person name="Wallis C."/>
            <person name="Deusch O."/>
            <person name="O'Flynn C."/>
            <person name="Davis I."/>
            <person name="Jospin G."/>
            <person name="Darling A.E."/>
            <person name="Coil D.A."/>
            <person name="Alexiev A."/>
            <person name="Horsfall A."/>
            <person name="Kirkwood N."/>
            <person name="Harris S."/>
            <person name="Eisen J.A."/>
        </authorList>
    </citation>
    <scope>NUCLEOTIDE SEQUENCE [LARGE SCALE GENOMIC DNA]</scope>
    <source>
        <strain evidence="3">COT-108 OH2762</strain>
    </source>
</reference>
<gene>
    <name evidence="2" type="ORF">HQ43_07500</name>
</gene>
<sequence length="117" mass="12192">MKSIRLLFATLFVAVAALGLSGCGSTSSIHGGRADVAYVVVAAAQNYVGETVAVEVDGVHVGNVEVLKEKHVGKKKAGIAIKPGRHTLVLRTLSSGRVIKELQIFVSAQSSKTVLLP</sequence>
<accession>A0ABR4XJM9</accession>
<dbReference type="EMBL" id="JQZV01000013">
    <property type="protein sequence ID" value="KGN91903.1"/>
    <property type="molecule type" value="Genomic_DNA"/>
</dbReference>
<keyword evidence="1" id="KW-0732">Signal</keyword>
<comment type="caution">
    <text evidence="2">The sequence shown here is derived from an EMBL/GenBank/DDBJ whole genome shotgun (WGS) entry which is preliminary data.</text>
</comment>
<feature type="signal peptide" evidence="1">
    <location>
        <begin position="1"/>
        <end position="16"/>
    </location>
</feature>
<feature type="chain" id="PRO_5045242040" description="Lipoprotein" evidence="1">
    <location>
        <begin position="17"/>
        <end position="117"/>
    </location>
</feature>
<protein>
    <recommendedName>
        <fullName evidence="4">Lipoprotein</fullName>
    </recommendedName>
</protein>
<evidence type="ECO:0000256" key="1">
    <source>
        <dbReference type="SAM" id="SignalP"/>
    </source>
</evidence>
<dbReference type="PROSITE" id="PS51257">
    <property type="entry name" value="PROKAR_LIPOPROTEIN"/>
    <property type="match status" value="1"/>
</dbReference>
<organism evidence="2 3">
    <name type="scientific">Porphyromonas canoris</name>
    <dbReference type="NCBI Taxonomy" id="36875"/>
    <lineage>
        <taxon>Bacteria</taxon>
        <taxon>Pseudomonadati</taxon>
        <taxon>Bacteroidota</taxon>
        <taxon>Bacteroidia</taxon>
        <taxon>Bacteroidales</taxon>
        <taxon>Porphyromonadaceae</taxon>
        <taxon>Porphyromonas</taxon>
    </lineage>
</organism>
<keyword evidence="3" id="KW-1185">Reference proteome</keyword>
<evidence type="ECO:0008006" key="4">
    <source>
        <dbReference type="Google" id="ProtNLM"/>
    </source>
</evidence>
<evidence type="ECO:0000313" key="2">
    <source>
        <dbReference type="EMBL" id="KGN91903.1"/>
    </source>
</evidence>
<proteinExistence type="predicted"/>